<name>A0ABT0BGH0_9SPHN</name>
<sequence length="88" mass="9619">MSIAARIQLDDRRKGIQKDLGIWFFVALPKESDYLGVKINDAPTVFRVDAIIHSPIMASEFSADGSRVPTATLSVSMPDLTPVGEDND</sequence>
<dbReference type="EMBL" id="JALHLF010000068">
    <property type="protein sequence ID" value="MCJ2183948.1"/>
    <property type="molecule type" value="Genomic_DNA"/>
</dbReference>
<reference evidence="1" key="1">
    <citation type="submission" date="2022-03" db="EMBL/GenBank/DDBJ databases">
        <title>Identification of a novel bacterium isolated from mangrove sediments.</title>
        <authorList>
            <person name="Pan X."/>
        </authorList>
    </citation>
    <scope>NUCLEOTIDE SEQUENCE</scope>
    <source>
        <strain evidence="1">B1949</strain>
    </source>
</reference>
<accession>A0ABT0BGH0</accession>
<evidence type="ECO:0000313" key="1">
    <source>
        <dbReference type="EMBL" id="MCJ2183948.1"/>
    </source>
</evidence>
<organism evidence="1 2">
    <name type="scientific">Novosphingobium organovorum</name>
    <dbReference type="NCBI Taxonomy" id="2930092"/>
    <lineage>
        <taxon>Bacteria</taxon>
        <taxon>Pseudomonadati</taxon>
        <taxon>Pseudomonadota</taxon>
        <taxon>Alphaproteobacteria</taxon>
        <taxon>Sphingomonadales</taxon>
        <taxon>Sphingomonadaceae</taxon>
        <taxon>Novosphingobium</taxon>
    </lineage>
</organism>
<gene>
    <name evidence="1" type="ORF">MTR62_14770</name>
</gene>
<comment type="caution">
    <text evidence="1">The sequence shown here is derived from an EMBL/GenBank/DDBJ whole genome shotgun (WGS) entry which is preliminary data.</text>
</comment>
<dbReference type="RefSeq" id="WP_244022287.1">
    <property type="nucleotide sequence ID" value="NZ_JALHLF010000068.1"/>
</dbReference>
<dbReference type="Proteomes" id="UP001162881">
    <property type="component" value="Unassembled WGS sequence"/>
</dbReference>
<proteinExistence type="predicted"/>
<protein>
    <submittedName>
        <fullName evidence="1">Uncharacterized protein</fullName>
    </submittedName>
</protein>
<keyword evidence="2" id="KW-1185">Reference proteome</keyword>
<evidence type="ECO:0000313" key="2">
    <source>
        <dbReference type="Proteomes" id="UP001162881"/>
    </source>
</evidence>